<evidence type="ECO:0000256" key="5">
    <source>
        <dbReference type="ARBA" id="ARBA00023089"/>
    </source>
</evidence>
<evidence type="ECO:0000256" key="1">
    <source>
        <dbReference type="ARBA" id="ARBA00005405"/>
    </source>
</evidence>
<dbReference type="OrthoDB" id="1899348at2759"/>
<dbReference type="KEGG" id="soe:110806047"/>
<comment type="similarity">
    <text evidence="1">Belongs to the FLX family.</text>
</comment>
<dbReference type="GO" id="GO:0030154">
    <property type="term" value="P:cell differentiation"/>
    <property type="evidence" value="ECO:0007669"/>
    <property type="project" value="UniProtKB-KW"/>
</dbReference>
<dbReference type="GO" id="GO:0009908">
    <property type="term" value="P:flower development"/>
    <property type="evidence" value="ECO:0007669"/>
    <property type="project" value="UniProtKB-KW"/>
</dbReference>
<protein>
    <submittedName>
        <fullName evidence="8">Protein FLX-like 2</fullName>
    </submittedName>
</protein>
<keyword evidence="3" id="KW-0221">Differentiation</keyword>
<evidence type="ECO:0000256" key="6">
    <source>
        <dbReference type="SAM" id="Coils"/>
    </source>
</evidence>
<accession>A0A9R0JI35</accession>
<organism evidence="7 8">
    <name type="scientific">Spinacia oleracea</name>
    <name type="common">Spinach</name>
    <dbReference type="NCBI Taxonomy" id="3562"/>
    <lineage>
        <taxon>Eukaryota</taxon>
        <taxon>Viridiplantae</taxon>
        <taxon>Streptophyta</taxon>
        <taxon>Embryophyta</taxon>
        <taxon>Tracheophyta</taxon>
        <taxon>Spermatophyta</taxon>
        <taxon>Magnoliopsida</taxon>
        <taxon>eudicotyledons</taxon>
        <taxon>Gunneridae</taxon>
        <taxon>Pentapetalae</taxon>
        <taxon>Caryophyllales</taxon>
        <taxon>Chenopodiaceae</taxon>
        <taxon>Chenopodioideae</taxon>
        <taxon>Anserineae</taxon>
        <taxon>Spinacia</taxon>
    </lineage>
</organism>
<evidence type="ECO:0000256" key="4">
    <source>
        <dbReference type="ARBA" id="ARBA00023054"/>
    </source>
</evidence>
<name>A0A9R0JI35_SPIOL</name>
<dbReference type="PANTHER" id="PTHR33405:SF18">
    <property type="entry name" value="PROTEIN FLX-LIKE 4"/>
    <property type="match status" value="1"/>
</dbReference>
<sequence length="227" mass="26186">MRHGPPPGIGAQVDEINYLVMENKRLAASIAAMRRDRAMADEEIRRLKAHIRSVETESDIQIRVLLDKISRMELGLKAGDSVKKDLQQAHKDAQSLVAARHELKLKVQQATEELDKWPTDIKRIPELLSKLDSMKMEHQRLRSAFEYEKGMNLDLLEHMQEKEKSLLSMDREVEFLRAEILAVQNRVQAPNGDAHLSRDVQYPCMYQSKDPYIDPYRRTAMEGNSPL</sequence>
<proteinExistence type="inferred from homology"/>
<dbReference type="GeneID" id="110806047"/>
<dbReference type="RefSeq" id="XP_021867378.1">
    <property type="nucleotide sequence ID" value="XM_022011686.2"/>
</dbReference>
<keyword evidence="4 6" id="KW-0175">Coiled coil</keyword>
<dbReference type="PANTHER" id="PTHR33405">
    <property type="entry name" value="PROTEIN FLX-LIKE 2"/>
    <property type="match status" value="1"/>
</dbReference>
<evidence type="ECO:0000256" key="3">
    <source>
        <dbReference type="ARBA" id="ARBA00022782"/>
    </source>
</evidence>
<evidence type="ECO:0000313" key="7">
    <source>
        <dbReference type="Proteomes" id="UP000813463"/>
    </source>
</evidence>
<reference evidence="8" key="2">
    <citation type="submission" date="2025-08" db="UniProtKB">
        <authorList>
            <consortium name="RefSeq"/>
        </authorList>
    </citation>
    <scope>IDENTIFICATION</scope>
    <source>
        <tissue evidence="8">Leaf</tissue>
    </source>
</reference>
<feature type="coiled-coil region" evidence="6">
    <location>
        <begin position="30"/>
        <end position="57"/>
    </location>
</feature>
<keyword evidence="7" id="KW-1185">Reference proteome</keyword>
<reference evidence="7" key="1">
    <citation type="journal article" date="2021" name="Nat. Commun.">
        <title>Genomic analyses provide insights into spinach domestication and the genetic basis of agronomic traits.</title>
        <authorList>
            <person name="Cai X."/>
            <person name="Sun X."/>
            <person name="Xu C."/>
            <person name="Sun H."/>
            <person name="Wang X."/>
            <person name="Ge C."/>
            <person name="Zhang Z."/>
            <person name="Wang Q."/>
            <person name="Fei Z."/>
            <person name="Jiao C."/>
            <person name="Wang Q."/>
        </authorList>
    </citation>
    <scope>NUCLEOTIDE SEQUENCE [LARGE SCALE GENOMIC DNA]</scope>
    <source>
        <strain evidence="7">cv. Varoflay</strain>
    </source>
</reference>
<dbReference type="AlphaFoldDB" id="A0A9R0JI35"/>
<evidence type="ECO:0000256" key="2">
    <source>
        <dbReference type="ARBA" id="ARBA00022473"/>
    </source>
</evidence>
<gene>
    <name evidence="8" type="primary">LOC110806047</name>
</gene>
<dbReference type="Proteomes" id="UP000813463">
    <property type="component" value="Chromosome 2"/>
</dbReference>
<keyword evidence="2" id="KW-0217">Developmental protein</keyword>
<evidence type="ECO:0000313" key="8">
    <source>
        <dbReference type="RefSeq" id="XP_021867378.1"/>
    </source>
</evidence>
<dbReference type="InterPro" id="IPR040353">
    <property type="entry name" value="FLX/FLX-like"/>
</dbReference>
<keyword evidence="5" id="KW-0287">Flowering</keyword>